<name>A0A916NIP5_9FLAO</name>
<dbReference type="EMBL" id="OU015584">
    <property type="protein sequence ID" value="CAG5084498.1"/>
    <property type="molecule type" value="Genomic_DNA"/>
</dbReference>
<dbReference type="Proteomes" id="UP000683507">
    <property type="component" value="Chromosome"/>
</dbReference>
<organism evidence="1 2">
    <name type="scientific">Parvicella tangerina</name>
    <dbReference type="NCBI Taxonomy" id="2829795"/>
    <lineage>
        <taxon>Bacteria</taxon>
        <taxon>Pseudomonadati</taxon>
        <taxon>Bacteroidota</taxon>
        <taxon>Flavobacteriia</taxon>
        <taxon>Flavobacteriales</taxon>
        <taxon>Parvicellaceae</taxon>
        <taxon>Parvicella</taxon>
    </lineage>
</organism>
<sequence>MKKLSVIISIIILGASLNSCRLFQGGGGGGHCPAYGSSIEKEDLYDQDINNESELRASISESM</sequence>
<dbReference type="RefSeq" id="WP_258542709.1">
    <property type="nucleotide sequence ID" value="NZ_OU015584.1"/>
</dbReference>
<accession>A0A916NIP5</accession>
<proteinExistence type="predicted"/>
<protein>
    <submittedName>
        <fullName evidence="1">Uncharacterized protein</fullName>
    </submittedName>
</protein>
<dbReference type="AlphaFoldDB" id="A0A916NIP5"/>
<dbReference type="KEGG" id="ptan:CRYO30217_02480"/>
<evidence type="ECO:0000313" key="2">
    <source>
        <dbReference type="Proteomes" id="UP000683507"/>
    </source>
</evidence>
<reference evidence="1" key="1">
    <citation type="submission" date="2021-04" db="EMBL/GenBank/DDBJ databases">
        <authorList>
            <person name="Rodrigo-Torres L."/>
            <person name="Arahal R. D."/>
            <person name="Lucena T."/>
        </authorList>
    </citation>
    <scope>NUCLEOTIDE SEQUENCE</scope>
    <source>
        <strain evidence="1">AS29M-1</strain>
    </source>
</reference>
<keyword evidence="2" id="KW-1185">Reference proteome</keyword>
<gene>
    <name evidence="1" type="ORF">CRYO30217_02480</name>
</gene>
<evidence type="ECO:0000313" key="1">
    <source>
        <dbReference type="EMBL" id="CAG5084498.1"/>
    </source>
</evidence>